<evidence type="ECO:0000259" key="1">
    <source>
        <dbReference type="PROSITE" id="PS50943"/>
    </source>
</evidence>
<comment type="caution">
    <text evidence="2">The sequence shown here is derived from an EMBL/GenBank/DDBJ whole genome shotgun (WGS) entry which is preliminary data.</text>
</comment>
<dbReference type="AlphaFoldDB" id="A0A136LYN6"/>
<gene>
    <name evidence="2" type="ORF">TR69_WS6001000803</name>
</gene>
<dbReference type="Pfam" id="PF01590">
    <property type="entry name" value="GAF"/>
    <property type="match status" value="1"/>
</dbReference>
<dbReference type="InterPro" id="IPR029016">
    <property type="entry name" value="GAF-like_dom_sf"/>
</dbReference>
<dbReference type="Proteomes" id="UP000070457">
    <property type="component" value="Unassembled WGS sequence"/>
</dbReference>
<dbReference type="SUPFAM" id="SSF47413">
    <property type="entry name" value="lambda repressor-like DNA-binding domains"/>
    <property type="match status" value="1"/>
</dbReference>
<proteinExistence type="predicted"/>
<dbReference type="Gene3D" id="3.30.450.40">
    <property type="match status" value="1"/>
</dbReference>
<dbReference type="CDD" id="cd00093">
    <property type="entry name" value="HTH_XRE"/>
    <property type="match status" value="1"/>
</dbReference>
<dbReference type="InterPro" id="IPR010982">
    <property type="entry name" value="Lambda_DNA-bd_dom_sf"/>
</dbReference>
<evidence type="ECO:0000313" key="3">
    <source>
        <dbReference type="Proteomes" id="UP000070457"/>
    </source>
</evidence>
<reference evidence="2 3" key="1">
    <citation type="submission" date="2015-02" db="EMBL/GenBank/DDBJ databases">
        <title>Improved understanding of the partial-nitritation anammox process through 23 genomes representing the majority of the microbial community.</title>
        <authorList>
            <person name="Speth D.R."/>
            <person name="In T Zandt M."/>
            <person name="Guerrero Cruz S."/>
            <person name="Jetten M.S."/>
            <person name="Dutilh B.E."/>
        </authorList>
    </citation>
    <scope>NUCLEOTIDE SEQUENCE [LARGE SCALE GENOMIC DNA]</scope>
    <source>
        <strain evidence="2">OLB20</strain>
    </source>
</reference>
<dbReference type="SMART" id="SM00530">
    <property type="entry name" value="HTH_XRE"/>
    <property type="match status" value="1"/>
</dbReference>
<dbReference type="STRING" id="1617426.TR69_WS6001000803"/>
<dbReference type="PROSITE" id="PS50943">
    <property type="entry name" value="HTH_CROC1"/>
    <property type="match status" value="1"/>
</dbReference>
<accession>A0A136LYN6</accession>
<dbReference type="EMBL" id="JYNZ01000003">
    <property type="protein sequence ID" value="KXK26782.1"/>
    <property type="molecule type" value="Genomic_DNA"/>
</dbReference>
<organism evidence="2 3">
    <name type="scientific">candidate division WS6 bacterium OLB20</name>
    <dbReference type="NCBI Taxonomy" id="1617426"/>
    <lineage>
        <taxon>Bacteria</taxon>
        <taxon>Candidatus Dojkabacteria</taxon>
    </lineage>
</organism>
<evidence type="ECO:0000313" key="2">
    <source>
        <dbReference type="EMBL" id="KXK26782.1"/>
    </source>
</evidence>
<protein>
    <submittedName>
        <fullName evidence="2">Helix-turn-helix motif protein</fullName>
    </submittedName>
</protein>
<dbReference type="SUPFAM" id="SSF55781">
    <property type="entry name" value="GAF domain-like"/>
    <property type="match status" value="1"/>
</dbReference>
<dbReference type="InterPro" id="IPR001387">
    <property type="entry name" value="Cro/C1-type_HTH"/>
</dbReference>
<name>A0A136LYN6_9BACT</name>
<dbReference type="Gene3D" id="1.10.260.40">
    <property type="entry name" value="lambda repressor-like DNA-binding domains"/>
    <property type="match status" value="1"/>
</dbReference>
<dbReference type="InterPro" id="IPR003018">
    <property type="entry name" value="GAF"/>
</dbReference>
<dbReference type="Pfam" id="PF01381">
    <property type="entry name" value="HTH_3"/>
    <property type="match status" value="1"/>
</dbReference>
<dbReference type="GO" id="GO:0003677">
    <property type="term" value="F:DNA binding"/>
    <property type="evidence" value="ECO:0007669"/>
    <property type="project" value="InterPro"/>
</dbReference>
<feature type="domain" description="HTH cro/C1-type" evidence="1">
    <location>
        <begin position="8"/>
        <end position="62"/>
    </location>
</feature>
<sequence>MHDLGSIIRDYRKRAGVSQLDLEMAIGASPGSLSRIENGIVNPTKETLLNIADVLKLDAVETAGLFDIDLSIEQFEDSLQGIRAMLSGKVVDYALGEKLTEIQNKLGYKGIAFSYFDQDLNALHLRYFSTGPAVDFAFKYILDQLSFNPQSLDNLDTYTKQCVDENRMFTGEVLSDFASPPLTKMQCKLIASTIGLKSFIALPIADENTVYGALTIARKESLASFNQNEARALEKMMKQIADMIRGLLKLLSKEELFKLNHERISRR</sequence>